<dbReference type="PANTHER" id="PTHR31527:SF0">
    <property type="entry name" value="RE64534P"/>
    <property type="match status" value="1"/>
</dbReference>
<feature type="domain" description="DUF1989" evidence="1">
    <location>
        <begin position="11"/>
        <end position="175"/>
    </location>
</feature>
<dbReference type="EC" id="2.1.2.10" evidence="2"/>
<name>A0A6J4UDP7_9ACTN</name>
<keyword evidence="2" id="KW-0808">Transferase</keyword>
<organism evidence="2">
    <name type="scientific">uncultured Thermoleophilia bacterium</name>
    <dbReference type="NCBI Taxonomy" id="1497501"/>
    <lineage>
        <taxon>Bacteria</taxon>
        <taxon>Bacillati</taxon>
        <taxon>Actinomycetota</taxon>
        <taxon>Thermoleophilia</taxon>
        <taxon>environmental samples</taxon>
    </lineage>
</organism>
<dbReference type="GO" id="GO:0008168">
    <property type="term" value="F:methyltransferase activity"/>
    <property type="evidence" value="ECO:0007669"/>
    <property type="project" value="UniProtKB-KW"/>
</dbReference>
<dbReference type="Pfam" id="PF09347">
    <property type="entry name" value="DUF1989"/>
    <property type="match status" value="1"/>
</dbReference>
<dbReference type="GO" id="GO:0004047">
    <property type="term" value="F:aminomethyltransferase activity"/>
    <property type="evidence" value="ECO:0007669"/>
    <property type="project" value="UniProtKB-EC"/>
</dbReference>
<evidence type="ECO:0000259" key="1">
    <source>
        <dbReference type="Pfam" id="PF09347"/>
    </source>
</evidence>
<dbReference type="EMBL" id="CADCWC010000340">
    <property type="protein sequence ID" value="CAA9545633.1"/>
    <property type="molecule type" value="Genomic_DNA"/>
</dbReference>
<proteinExistence type="predicted"/>
<protein>
    <submittedName>
        <fullName evidence="2">Urea carboxylase-related aminomethyltransferase</fullName>
        <ecNumber evidence="2">2.1.2.10</ecNumber>
    </submittedName>
</protein>
<sequence length="201" mass="22076">MTEDADARRIEIPAREGRAVRLAAGDRVRVVDPEGEQVADTWAFRADDVSEYASASHTRAFLDRLFPLPGEPFVTNRRRPILTLEDDRSPGRHDMLIAACDPSRYEGLGVEGWHASCQENLQLAMAELGHEDIEIPQPINLFMDIPVLEGDRLAWRAAGTKPGDHVVLRAEVDLVLAVSACPQDIIVINGGSPGPIVLELL</sequence>
<dbReference type="InterPro" id="IPR018959">
    <property type="entry name" value="DUF1989"/>
</dbReference>
<reference evidence="2" key="1">
    <citation type="submission" date="2020-02" db="EMBL/GenBank/DDBJ databases">
        <authorList>
            <person name="Meier V. D."/>
        </authorList>
    </citation>
    <scope>NUCLEOTIDE SEQUENCE</scope>
    <source>
        <strain evidence="2">AVDCRST_MAG79</strain>
    </source>
</reference>
<accession>A0A6J4UDP7</accession>
<evidence type="ECO:0000313" key="2">
    <source>
        <dbReference type="EMBL" id="CAA9545633.1"/>
    </source>
</evidence>
<keyword evidence="2" id="KW-0489">Methyltransferase</keyword>
<dbReference type="GO" id="GO:0032259">
    <property type="term" value="P:methylation"/>
    <property type="evidence" value="ECO:0007669"/>
    <property type="project" value="UniProtKB-KW"/>
</dbReference>
<gene>
    <name evidence="2" type="ORF">AVDCRST_MAG79-2273</name>
</gene>
<dbReference type="PANTHER" id="PTHR31527">
    <property type="entry name" value="RE64534P"/>
    <property type="match status" value="1"/>
</dbReference>
<dbReference type="AlphaFoldDB" id="A0A6J4UDP7"/>